<dbReference type="PRINTS" id="PR00237">
    <property type="entry name" value="GPCRRHODOPSN"/>
</dbReference>
<feature type="domain" description="G-protein coupled receptors family 1 profile" evidence="11">
    <location>
        <begin position="82"/>
        <end position="303"/>
    </location>
</feature>
<evidence type="ECO:0000256" key="3">
    <source>
        <dbReference type="ARBA" id="ARBA00022692"/>
    </source>
</evidence>
<feature type="transmembrane region" description="Helical" evidence="10">
    <location>
        <begin position="70"/>
        <end position="91"/>
    </location>
</feature>
<keyword evidence="8 9" id="KW-0807">Transducer</keyword>
<dbReference type="PANTHER" id="PTHR45695">
    <property type="entry name" value="LEUCOKININ RECEPTOR-RELATED"/>
    <property type="match status" value="1"/>
</dbReference>
<protein>
    <recommendedName>
        <fullName evidence="11">G-protein coupled receptors family 1 profile domain-containing protein</fullName>
    </recommendedName>
</protein>
<name>A0ABQ9FPT6_TEGGR</name>
<evidence type="ECO:0000256" key="10">
    <source>
        <dbReference type="SAM" id="Phobius"/>
    </source>
</evidence>
<evidence type="ECO:0000256" key="8">
    <source>
        <dbReference type="ARBA" id="ARBA00023224"/>
    </source>
</evidence>
<dbReference type="SUPFAM" id="SSF81321">
    <property type="entry name" value="Family A G protein-coupled receptor-like"/>
    <property type="match status" value="1"/>
</dbReference>
<keyword evidence="5 9" id="KW-0297">G-protein coupled receptor</keyword>
<dbReference type="PROSITE" id="PS00237">
    <property type="entry name" value="G_PROTEIN_RECEP_F1_1"/>
    <property type="match status" value="1"/>
</dbReference>
<dbReference type="EMBL" id="JARBDR010000214">
    <property type="protein sequence ID" value="KAJ8318647.1"/>
    <property type="molecule type" value="Genomic_DNA"/>
</dbReference>
<keyword evidence="7 9" id="KW-0675">Receptor</keyword>
<keyword evidence="4 10" id="KW-1133">Transmembrane helix</keyword>
<comment type="similarity">
    <text evidence="2 9">Belongs to the G-protein coupled receptor 1 family.</text>
</comment>
<dbReference type="PRINTS" id="PR01012">
    <property type="entry name" value="NRPEPTIDEYR"/>
</dbReference>
<reference evidence="12 13" key="1">
    <citation type="submission" date="2022-12" db="EMBL/GenBank/DDBJ databases">
        <title>Chromosome-level genome of Tegillarca granosa.</title>
        <authorList>
            <person name="Kim J."/>
        </authorList>
    </citation>
    <scope>NUCLEOTIDE SEQUENCE [LARGE SCALE GENOMIC DNA]</scope>
    <source>
        <strain evidence="12">Teg-2019</strain>
        <tissue evidence="12">Adductor muscle</tissue>
    </source>
</reference>
<gene>
    <name evidence="12" type="ORF">KUTeg_003738</name>
</gene>
<feature type="transmembrane region" description="Helical" evidence="10">
    <location>
        <begin position="103"/>
        <end position="123"/>
    </location>
</feature>
<keyword evidence="3 9" id="KW-0812">Transmembrane</keyword>
<evidence type="ECO:0000256" key="4">
    <source>
        <dbReference type="ARBA" id="ARBA00022989"/>
    </source>
</evidence>
<dbReference type="Gene3D" id="1.20.1070.10">
    <property type="entry name" value="Rhodopsin 7-helix transmembrane proteins"/>
    <property type="match status" value="1"/>
</dbReference>
<dbReference type="InterPro" id="IPR017452">
    <property type="entry name" value="GPCR_Rhodpsn_7TM"/>
</dbReference>
<dbReference type="InterPro" id="IPR000611">
    <property type="entry name" value="NPY_rcpt"/>
</dbReference>
<evidence type="ECO:0000259" key="11">
    <source>
        <dbReference type="PROSITE" id="PS50262"/>
    </source>
</evidence>
<comment type="subcellular location">
    <subcellularLocation>
        <location evidence="1">Membrane</location>
        <topology evidence="1">Multi-pass membrane protein</topology>
    </subcellularLocation>
</comment>
<comment type="caution">
    <text evidence="12">The sequence shown here is derived from an EMBL/GenBank/DDBJ whole genome shotgun (WGS) entry which is preliminary data.</text>
</comment>
<accession>A0ABQ9FPT6</accession>
<dbReference type="InterPro" id="IPR000276">
    <property type="entry name" value="GPCR_Rhodpsn"/>
</dbReference>
<dbReference type="Pfam" id="PF00001">
    <property type="entry name" value="7tm_1"/>
    <property type="match status" value="1"/>
</dbReference>
<feature type="transmembrane region" description="Helical" evidence="10">
    <location>
        <begin position="246"/>
        <end position="270"/>
    </location>
</feature>
<evidence type="ECO:0000313" key="13">
    <source>
        <dbReference type="Proteomes" id="UP001217089"/>
    </source>
</evidence>
<sequence>MKSNSEVYWSGANTLAMAEVNVDGSVTDTGYQFFNMTDMYNCSLHEDYSCVPYPGKIKSVQLWEIIIKSLLYAIIILFSLIGNILIIVIVLRNTRMRTTTNYYIMNLAVADLMVTMSCSWVTLVDDLSEGWVLGAFFCKMNTFTQVLSLVASVLSLTLIAYDRFFGIVFALRAHMTERSAKTSLIFIWICSTAVAAPTLIYRQLKVRPWLNHTERWCDDAWPVHEEIRPGVNGTQIVIHSMPSRSIYYTVVSIVLYVVPMCIMTIAYTVIIIKLWSSTTPGETVDKRLNLITNTSASFENKIK</sequence>
<dbReference type="PANTHER" id="PTHR45695:SF28">
    <property type="entry name" value="G-PROTEIN COUPLED RECEPTORS FAMILY 1 PROFILE DOMAIN-CONTAINING PROTEIN"/>
    <property type="match status" value="1"/>
</dbReference>
<dbReference type="PROSITE" id="PS50262">
    <property type="entry name" value="G_PROTEIN_RECEP_F1_2"/>
    <property type="match status" value="1"/>
</dbReference>
<keyword evidence="13" id="KW-1185">Reference proteome</keyword>
<evidence type="ECO:0000256" key="6">
    <source>
        <dbReference type="ARBA" id="ARBA00023136"/>
    </source>
</evidence>
<feature type="transmembrane region" description="Helical" evidence="10">
    <location>
        <begin position="143"/>
        <end position="161"/>
    </location>
</feature>
<feature type="transmembrane region" description="Helical" evidence="10">
    <location>
        <begin position="182"/>
        <end position="201"/>
    </location>
</feature>
<evidence type="ECO:0000313" key="12">
    <source>
        <dbReference type="EMBL" id="KAJ8318647.1"/>
    </source>
</evidence>
<evidence type="ECO:0000256" key="2">
    <source>
        <dbReference type="ARBA" id="ARBA00010663"/>
    </source>
</evidence>
<evidence type="ECO:0000256" key="9">
    <source>
        <dbReference type="RuleBase" id="RU000688"/>
    </source>
</evidence>
<dbReference type="Proteomes" id="UP001217089">
    <property type="component" value="Unassembled WGS sequence"/>
</dbReference>
<keyword evidence="6 10" id="KW-0472">Membrane</keyword>
<evidence type="ECO:0000256" key="7">
    <source>
        <dbReference type="ARBA" id="ARBA00023170"/>
    </source>
</evidence>
<organism evidence="12 13">
    <name type="scientific">Tegillarca granosa</name>
    <name type="common">Malaysian cockle</name>
    <name type="synonym">Anadara granosa</name>
    <dbReference type="NCBI Taxonomy" id="220873"/>
    <lineage>
        <taxon>Eukaryota</taxon>
        <taxon>Metazoa</taxon>
        <taxon>Spiralia</taxon>
        <taxon>Lophotrochozoa</taxon>
        <taxon>Mollusca</taxon>
        <taxon>Bivalvia</taxon>
        <taxon>Autobranchia</taxon>
        <taxon>Pteriomorphia</taxon>
        <taxon>Arcoida</taxon>
        <taxon>Arcoidea</taxon>
        <taxon>Arcidae</taxon>
        <taxon>Tegillarca</taxon>
    </lineage>
</organism>
<evidence type="ECO:0000256" key="1">
    <source>
        <dbReference type="ARBA" id="ARBA00004141"/>
    </source>
</evidence>
<proteinExistence type="inferred from homology"/>
<evidence type="ECO:0000256" key="5">
    <source>
        <dbReference type="ARBA" id="ARBA00023040"/>
    </source>
</evidence>